<feature type="non-terminal residue" evidence="1">
    <location>
        <position position="1"/>
    </location>
</feature>
<dbReference type="Pfam" id="PF07676">
    <property type="entry name" value="PD40"/>
    <property type="match status" value="1"/>
</dbReference>
<evidence type="ECO:0008006" key="3">
    <source>
        <dbReference type="Google" id="ProtNLM"/>
    </source>
</evidence>
<gene>
    <name evidence="1" type="ORF">ACFQ08_32080</name>
</gene>
<reference evidence="2" key="1">
    <citation type="journal article" date="2019" name="Int. J. Syst. Evol. Microbiol.">
        <title>The Global Catalogue of Microorganisms (GCM) 10K type strain sequencing project: providing services to taxonomists for standard genome sequencing and annotation.</title>
        <authorList>
            <consortium name="The Broad Institute Genomics Platform"/>
            <consortium name="The Broad Institute Genome Sequencing Center for Infectious Disease"/>
            <person name="Wu L."/>
            <person name="Ma J."/>
        </authorList>
    </citation>
    <scope>NUCLEOTIDE SEQUENCE [LARGE SCALE GENOMIC DNA]</scope>
    <source>
        <strain evidence="2">CCUG 62974</strain>
    </source>
</reference>
<dbReference type="Gene3D" id="2.120.10.30">
    <property type="entry name" value="TolB, C-terminal domain"/>
    <property type="match status" value="1"/>
</dbReference>
<proteinExistence type="predicted"/>
<dbReference type="InterPro" id="IPR011042">
    <property type="entry name" value="6-blade_b-propeller_TolB-like"/>
</dbReference>
<sequence>AAAVAVVTSGTAVLLGDDTGTGRSVTMAPATKDVTALPKKGVGPLTHAYISRCSALGNLDGKCVPGQWRVVTESGTTYALVDTMSPDRTDKALTSPVAITKDGRRIAYYSERKQTFEVRDLASGQTWKAPLKVRRGDFDGESFLRLSPDGLQLLYTNWGGMPRPYSVLVDMAKGRTTTLNGAWYPVSVGDGGSPITLVKPYDKTSRVWVVGNRPTTVKDFTYSFSALGPDGHTIVRLGRNVDGQSRKIFVSDAVGGTEEPALRVTGLPDGMTPAKLGDWVSETEVTMLAASELHRSDVNSALYAVDVRTGRARELRTFADFPAALPGVVR</sequence>
<keyword evidence="2" id="KW-1185">Reference proteome</keyword>
<evidence type="ECO:0000313" key="2">
    <source>
        <dbReference type="Proteomes" id="UP001597024"/>
    </source>
</evidence>
<protein>
    <recommendedName>
        <fullName evidence="3">Lipoprotein LpqB beta-propeller domain-containing protein</fullName>
    </recommendedName>
</protein>
<dbReference type="InterPro" id="IPR011659">
    <property type="entry name" value="WD40"/>
</dbReference>
<dbReference type="SUPFAM" id="SSF82171">
    <property type="entry name" value="DPP6 N-terminal domain-like"/>
    <property type="match status" value="1"/>
</dbReference>
<dbReference type="Proteomes" id="UP001597024">
    <property type="component" value="Unassembled WGS sequence"/>
</dbReference>
<name>A0ABW3E1M5_9ACTN</name>
<dbReference type="EMBL" id="JBHTHX010001704">
    <property type="protein sequence ID" value="MFD0889197.1"/>
    <property type="molecule type" value="Genomic_DNA"/>
</dbReference>
<accession>A0ABW3E1M5</accession>
<organism evidence="1 2">
    <name type="scientific">Streptosporangium algeriense</name>
    <dbReference type="NCBI Taxonomy" id="1682748"/>
    <lineage>
        <taxon>Bacteria</taxon>
        <taxon>Bacillati</taxon>
        <taxon>Actinomycetota</taxon>
        <taxon>Actinomycetes</taxon>
        <taxon>Streptosporangiales</taxon>
        <taxon>Streptosporangiaceae</taxon>
        <taxon>Streptosporangium</taxon>
    </lineage>
</organism>
<evidence type="ECO:0000313" key="1">
    <source>
        <dbReference type="EMBL" id="MFD0889197.1"/>
    </source>
</evidence>
<comment type="caution">
    <text evidence="1">The sequence shown here is derived from an EMBL/GenBank/DDBJ whole genome shotgun (WGS) entry which is preliminary data.</text>
</comment>